<dbReference type="InterPro" id="IPR007115">
    <property type="entry name" value="6-PTP_synth/QueD"/>
</dbReference>
<dbReference type="PANTHER" id="PTHR12589">
    <property type="entry name" value="PYRUVOYL TETRAHYDROBIOPTERIN SYNTHASE"/>
    <property type="match status" value="1"/>
</dbReference>
<dbReference type="Pfam" id="PF01242">
    <property type="entry name" value="PTPS"/>
    <property type="match status" value="1"/>
</dbReference>
<dbReference type="Proteomes" id="UP000321353">
    <property type="component" value="Chromosome"/>
</dbReference>
<evidence type="ECO:0000256" key="4">
    <source>
        <dbReference type="ARBA" id="ARBA00012982"/>
    </source>
</evidence>
<dbReference type="EMBL" id="CP036264">
    <property type="protein sequence ID" value="QEF97132.1"/>
    <property type="molecule type" value="Genomic_DNA"/>
</dbReference>
<evidence type="ECO:0000256" key="6">
    <source>
        <dbReference type="ARBA" id="ARBA00022723"/>
    </source>
</evidence>
<comment type="cofactor">
    <cofactor evidence="1">
        <name>Zn(2+)</name>
        <dbReference type="ChEBI" id="CHEBI:29105"/>
    </cofactor>
</comment>
<evidence type="ECO:0000256" key="5">
    <source>
        <dbReference type="ARBA" id="ARBA00018141"/>
    </source>
</evidence>
<proteinExistence type="inferred from homology"/>
<organism evidence="11 12">
    <name type="scientific">Stieleria maiorica</name>
    <dbReference type="NCBI Taxonomy" id="2795974"/>
    <lineage>
        <taxon>Bacteria</taxon>
        <taxon>Pseudomonadati</taxon>
        <taxon>Planctomycetota</taxon>
        <taxon>Planctomycetia</taxon>
        <taxon>Pirellulales</taxon>
        <taxon>Pirellulaceae</taxon>
        <taxon>Stieleria</taxon>
    </lineage>
</organism>
<evidence type="ECO:0000256" key="8">
    <source>
        <dbReference type="ARBA" id="ARBA00023239"/>
    </source>
</evidence>
<dbReference type="SUPFAM" id="SSF55620">
    <property type="entry name" value="Tetrahydrobiopterin biosynthesis enzymes-like"/>
    <property type="match status" value="1"/>
</dbReference>
<reference evidence="11 12" key="1">
    <citation type="submission" date="2019-02" db="EMBL/GenBank/DDBJ databases">
        <title>Planctomycetal bacteria perform biofilm scaping via a novel small molecule.</title>
        <authorList>
            <person name="Jeske O."/>
            <person name="Boedeker C."/>
            <person name="Wiegand S."/>
            <person name="Breitling P."/>
            <person name="Kallscheuer N."/>
            <person name="Jogler M."/>
            <person name="Rohde M."/>
            <person name="Petersen J."/>
            <person name="Medema M.H."/>
            <person name="Surup F."/>
            <person name="Jogler C."/>
        </authorList>
    </citation>
    <scope>NUCLEOTIDE SEQUENCE [LARGE SCALE GENOMIC DNA]</scope>
    <source>
        <strain evidence="11 12">Mal15</strain>
    </source>
</reference>
<evidence type="ECO:0000256" key="10">
    <source>
        <dbReference type="ARBA" id="ARBA00048807"/>
    </source>
</evidence>
<accession>A0A5B9M7L8</accession>
<name>A0A5B9M7L8_9BACT</name>
<evidence type="ECO:0000256" key="7">
    <source>
        <dbReference type="ARBA" id="ARBA00022833"/>
    </source>
</evidence>
<dbReference type="PANTHER" id="PTHR12589:SF7">
    <property type="entry name" value="6-PYRUVOYL TETRAHYDROBIOPTERIN SYNTHASE"/>
    <property type="match status" value="1"/>
</dbReference>
<dbReference type="GO" id="GO:0070497">
    <property type="term" value="F:6-carboxytetrahydropterin synthase activity"/>
    <property type="evidence" value="ECO:0007669"/>
    <property type="project" value="UniProtKB-EC"/>
</dbReference>
<evidence type="ECO:0000256" key="3">
    <source>
        <dbReference type="ARBA" id="ARBA00008900"/>
    </source>
</evidence>
<dbReference type="EC" id="4.1.2.50" evidence="4"/>
<dbReference type="GO" id="GO:0046872">
    <property type="term" value="F:metal ion binding"/>
    <property type="evidence" value="ECO:0007669"/>
    <property type="project" value="UniProtKB-KW"/>
</dbReference>
<dbReference type="KEGG" id="smam:Mal15_11700"/>
<sequence>MAKLRFEGAEFGEHGDSPNSQLPTPMTQPTYRVDVTKEQFVFSAAHFITFAGDICERIHGHNYGVRASVEGPLDENRYVVDFIALRDAVLEQTSALDHHVILPRDHAEIKIRSDDHETTAKFRDRRWVFPNEDCVILPVVNTTAEEIARVIAERVREKTKAKFGDAFDWIEVAVDENHGQWGVCRLPWK</sequence>
<evidence type="ECO:0000256" key="1">
    <source>
        <dbReference type="ARBA" id="ARBA00001947"/>
    </source>
</evidence>
<dbReference type="UniPathway" id="UPA00391"/>
<protein>
    <recommendedName>
        <fullName evidence="5">6-carboxy-5,6,7,8-tetrahydropterin synthase</fullName>
        <ecNumber evidence="4">4.1.2.50</ecNumber>
    </recommendedName>
    <alternativeName>
        <fullName evidence="9">Queuosine biosynthesis protein QueD</fullName>
    </alternativeName>
</protein>
<dbReference type="AlphaFoldDB" id="A0A5B9M7L8"/>
<keyword evidence="8" id="KW-0456">Lyase</keyword>
<comment type="similarity">
    <text evidence="3">Belongs to the PTPS family. QueD subfamily.</text>
</comment>
<comment type="catalytic activity">
    <reaction evidence="10">
        <text>7,8-dihydroneopterin 3'-triphosphate + H2O = 6-carboxy-5,6,7,8-tetrahydropterin + triphosphate + acetaldehyde + 2 H(+)</text>
        <dbReference type="Rhea" id="RHEA:27966"/>
        <dbReference type="ChEBI" id="CHEBI:15343"/>
        <dbReference type="ChEBI" id="CHEBI:15377"/>
        <dbReference type="ChEBI" id="CHEBI:15378"/>
        <dbReference type="ChEBI" id="CHEBI:18036"/>
        <dbReference type="ChEBI" id="CHEBI:58462"/>
        <dbReference type="ChEBI" id="CHEBI:61032"/>
        <dbReference type="EC" id="4.1.2.50"/>
    </reaction>
</comment>
<gene>
    <name evidence="11" type="ORF">Mal15_11700</name>
</gene>
<keyword evidence="12" id="KW-1185">Reference proteome</keyword>
<evidence type="ECO:0000313" key="11">
    <source>
        <dbReference type="EMBL" id="QEF97132.1"/>
    </source>
</evidence>
<dbReference type="Gene3D" id="3.30.479.10">
    <property type="entry name" value="6-pyruvoyl tetrahydropterin synthase/QueD"/>
    <property type="match status" value="1"/>
</dbReference>
<keyword evidence="6" id="KW-0479">Metal-binding</keyword>
<evidence type="ECO:0000256" key="2">
    <source>
        <dbReference type="ARBA" id="ARBA00005061"/>
    </source>
</evidence>
<evidence type="ECO:0000256" key="9">
    <source>
        <dbReference type="ARBA" id="ARBA00031449"/>
    </source>
</evidence>
<keyword evidence="7" id="KW-0862">Zinc</keyword>
<evidence type="ECO:0000313" key="12">
    <source>
        <dbReference type="Proteomes" id="UP000321353"/>
    </source>
</evidence>
<comment type="pathway">
    <text evidence="2">Purine metabolism; 7-cyano-7-deazaguanine biosynthesis.</text>
</comment>
<dbReference type="InterPro" id="IPR038418">
    <property type="entry name" value="6-PTP_synth/QueD_sf"/>
</dbReference>